<accession>A0A0X3X6W9</accession>
<dbReference type="Proteomes" id="UP000053413">
    <property type="component" value="Unassembled WGS sequence"/>
</dbReference>
<proteinExistence type="predicted"/>
<gene>
    <name evidence="1" type="ORF">ADL28_08910</name>
</gene>
<protein>
    <submittedName>
        <fullName evidence="1">Uncharacterized protein</fullName>
    </submittedName>
</protein>
<comment type="caution">
    <text evidence="1">The sequence shown here is derived from an EMBL/GenBank/DDBJ whole genome shotgun (WGS) entry which is preliminary data.</text>
</comment>
<name>A0A0X3X6W9_STRVO</name>
<reference evidence="2" key="1">
    <citation type="submission" date="2015-10" db="EMBL/GenBank/DDBJ databases">
        <authorList>
            <person name="Ju K.-S."/>
            <person name="Doroghazi J.R."/>
            <person name="Metcalf W.W."/>
        </authorList>
    </citation>
    <scope>NUCLEOTIDE SEQUENCE [LARGE SCALE GENOMIC DNA]</scope>
    <source>
        <strain evidence="2">NRRL F-8817</strain>
    </source>
</reference>
<evidence type="ECO:0000313" key="2">
    <source>
        <dbReference type="Proteomes" id="UP000053413"/>
    </source>
</evidence>
<dbReference type="EMBL" id="LLZJ01000084">
    <property type="protein sequence ID" value="KUL64794.1"/>
    <property type="molecule type" value="Genomic_DNA"/>
</dbReference>
<organism evidence="1 2">
    <name type="scientific">Streptomyces violaceusniger</name>
    <dbReference type="NCBI Taxonomy" id="68280"/>
    <lineage>
        <taxon>Bacteria</taxon>
        <taxon>Bacillati</taxon>
        <taxon>Actinomycetota</taxon>
        <taxon>Actinomycetes</taxon>
        <taxon>Kitasatosporales</taxon>
        <taxon>Streptomycetaceae</taxon>
        <taxon>Streptomyces</taxon>
        <taxon>Streptomyces violaceusniger group</taxon>
    </lineage>
</organism>
<evidence type="ECO:0000313" key="1">
    <source>
        <dbReference type="EMBL" id="KUL64794.1"/>
    </source>
</evidence>
<sequence length="74" mass="8024">MSMASLLSPQLRFQILLQCGEPGGLHCVAQTHQEGTELSLCAQPFRLPGIGVFKFMNGAFQISSFGTPVRSDQL</sequence>
<dbReference type="AlphaFoldDB" id="A0A0X3X6W9"/>